<dbReference type="InterPro" id="IPR001041">
    <property type="entry name" value="2Fe-2S_ferredoxin-type"/>
</dbReference>
<evidence type="ECO:0000313" key="3">
    <source>
        <dbReference type="Proteomes" id="UP000466848"/>
    </source>
</evidence>
<evidence type="ECO:0000259" key="1">
    <source>
        <dbReference type="PROSITE" id="PS51085"/>
    </source>
</evidence>
<dbReference type="Proteomes" id="UP000466848">
    <property type="component" value="Chromosome"/>
</dbReference>
<dbReference type="Pfam" id="PF17650">
    <property type="entry name" value="RACo_linker"/>
    <property type="match status" value="1"/>
</dbReference>
<accession>A0A858BZ55</accession>
<dbReference type="InterPro" id="IPR042259">
    <property type="entry name" value="Raco-like_middle_sf"/>
</dbReference>
<proteinExistence type="predicted"/>
<dbReference type="Pfam" id="PF14574">
    <property type="entry name" value="RACo_C_ter"/>
    <property type="match status" value="1"/>
</dbReference>
<dbReference type="GO" id="GO:0051536">
    <property type="term" value="F:iron-sulfur cluster binding"/>
    <property type="evidence" value="ECO:0007669"/>
    <property type="project" value="InterPro"/>
</dbReference>
<dbReference type="InterPro" id="IPR052911">
    <property type="entry name" value="Corrinoid_activation_enz"/>
</dbReference>
<organism evidence="2 3">
    <name type="scientific">Aminipila butyrica</name>
    <dbReference type="NCBI Taxonomy" id="433296"/>
    <lineage>
        <taxon>Bacteria</taxon>
        <taxon>Bacillati</taxon>
        <taxon>Bacillota</taxon>
        <taxon>Clostridia</taxon>
        <taxon>Peptostreptococcales</taxon>
        <taxon>Anaerovoracaceae</taxon>
        <taxon>Aminipila</taxon>
    </lineage>
</organism>
<dbReference type="Gene3D" id="3.30.420.480">
    <property type="entry name" value="Domain of unknown function (DUF4445)"/>
    <property type="match status" value="1"/>
</dbReference>
<dbReference type="RefSeq" id="WP_163067234.1">
    <property type="nucleotide sequence ID" value="NZ_CP048649.1"/>
</dbReference>
<keyword evidence="3" id="KW-1185">Reference proteome</keyword>
<dbReference type="EMBL" id="CP048649">
    <property type="protein sequence ID" value="QIB69994.1"/>
    <property type="molecule type" value="Genomic_DNA"/>
</dbReference>
<dbReference type="Gene3D" id="3.10.20.880">
    <property type="match status" value="1"/>
</dbReference>
<sequence length="591" mass="63837">MNITFLPQNRTIQGQPGETVLQAAARAGIHIDGNCAGAGTCGKCLVKISGRAEQEAGYRLACTELVWDGMIVQVPELETADDRKKKLIRLPENFVPQPTVRKQLVRLTKTGLAESQSLQERIQNALGQSELVFPCQVLRVLPTLLKESQELTLTLWGSQVLHAEAGDQQWKNYGVAVDMGTTTVVIMLWDLNKGQLVQVAAKTNPQSVYGADVISRITGVMEDGQNLQKLQGLMIQCINEAVSSFEETEGVQAENIYRYSLVGNTTMSHILLGIDPCPLAVSPFEPVFTRGVEVRALELGLKGNTNAGVHLAPNIAGHVGSDITAGILTTSLLDWQQGHLFLDIGTNGEIVLAGKGRAAACSTAAGPAFEGSSIRQGMRAALGAIEQVEIEEEQVRIQTIGGGEPLGICGSGIIDAVGELIRTGLLDKSGRLLSKEKLRQKGISEPLLEHVREEGRSSQFVLYFSPDGFRDVVLTQKDLREVQLVKAAISAGMTILMKELGLELRELERITIAGAFGSYIRRESAVNMGLLPNVEEDKFFFAGNTAGIGAAMILLSADCQKAAEALARQIQHVELAARSDFQEYYMAAMGF</sequence>
<dbReference type="InterPro" id="IPR012675">
    <property type="entry name" value="Beta-grasp_dom_sf"/>
</dbReference>
<dbReference type="PANTHER" id="PTHR42895:SF2">
    <property type="entry name" value="IRON-SULFUR CLUSTER PROTEIN"/>
    <property type="match status" value="1"/>
</dbReference>
<name>A0A858BZ55_9FIRM</name>
<dbReference type="InterPro" id="IPR036010">
    <property type="entry name" value="2Fe-2S_ferredoxin-like_sf"/>
</dbReference>
<dbReference type="InterPro" id="IPR041414">
    <property type="entry name" value="Raco-like_middle"/>
</dbReference>
<dbReference type="InterPro" id="IPR040506">
    <property type="entry name" value="RACo_linker"/>
</dbReference>
<feature type="domain" description="2Fe-2S ferredoxin-type" evidence="1">
    <location>
        <begin position="1"/>
        <end position="78"/>
    </location>
</feature>
<dbReference type="SUPFAM" id="SSF54292">
    <property type="entry name" value="2Fe-2S ferredoxin-like"/>
    <property type="match status" value="1"/>
</dbReference>
<gene>
    <name evidence="2" type="ORF">Ami103574_12100</name>
</gene>
<dbReference type="Gene3D" id="3.10.20.30">
    <property type="match status" value="1"/>
</dbReference>
<protein>
    <submittedName>
        <fullName evidence="2">DUF4445 domain-containing protein</fullName>
    </submittedName>
</protein>
<reference evidence="2 3" key="1">
    <citation type="submission" date="2020-02" db="EMBL/GenBank/DDBJ databases">
        <authorList>
            <person name="Kim Y.B."/>
            <person name="Roh S.W."/>
        </authorList>
    </citation>
    <scope>NUCLEOTIDE SEQUENCE [LARGE SCALE GENOMIC DNA]</scope>
    <source>
        <strain evidence="2 3">DSM 103574</strain>
    </source>
</reference>
<dbReference type="CDD" id="cd00207">
    <property type="entry name" value="fer2"/>
    <property type="match status" value="1"/>
</dbReference>
<dbReference type="InterPro" id="IPR027980">
    <property type="entry name" value="RACo_C"/>
</dbReference>
<evidence type="ECO:0000313" key="2">
    <source>
        <dbReference type="EMBL" id="QIB69994.1"/>
    </source>
</evidence>
<dbReference type="KEGG" id="abut:Ami103574_12100"/>
<dbReference type="PROSITE" id="PS51085">
    <property type="entry name" value="2FE2S_FER_2"/>
    <property type="match status" value="1"/>
</dbReference>
<dbReference type="AlphaFoldDB" id="A0A858BZ55"/>
<dbReference type="PANTHER" id="PTHR42895">
    <property type="entry name" value="IRON-SULFUR CLUSTER-BINDING PROTEIN-RELATED"/>
    <property type="match status" value="1"/>
</dbReference>
<dbReference type="Pfam" id="PF17651">
    <property type="entry name" value="Raco_middle"/>
    <property type="match status" value="1"/>
</dbReference>
<dbReference type="Pfam" id="PF00111">
    <property type="entry name" value="Fer2"/>
    <property type="match status" value="1"/>
</dbReference>